<feature type="domain" description="SET" evidence="9">
    <location>
        <begin position="423"/>
        <end position="543"/>
    </location>
</feature>
<proteinExistence type="predicted"/>
<evidence type="ECO:0000313" key="11">
    <source>
        <dbReference type="Proteomes" id="UP001432027"/>
    </source>
</evidence>
<feature type="region of interest" description="Disordered" evidence="8">
    <location>
        <begin position="374"/>
        <end position="394"/>
    </location>
</feature>
<dbReference type="Proteomes" id="UP001432027">
    <property type="component" value="Unassembled WGS sequence"/>
</dbReference>
<keyword evidence="7" id="KW-0862">Zinc</keyword>
<accession>A0AAV5UM69</accession>
<dbReference type="AlphaFoldDB" id="A0AAV5UM69"/>
<evidence type="ECO:0000256" key="8">
    <source>
        <dbReference type="SAM" id="MobiDB-lite"/>
    </source>
</evidence>
<dbReference type="EMBL" id="BTSX01000006">
    <property type="protein sequence ID" value="GMT06960.1"/>
    <property type="molecule type" value="Genomic_DNA"/>
</dbReference>
<keyword evidence="2" id="KW-0158">Chromosome</keyword>
<sequence length="586" mass="66935">SNAFIGTHENRVLLEASTSKEIALRPSSMPNCTPLAKSAKRERLFSDDQENNRPNKKQAAKISNTHTDNRREENVKDEEDEETMQVEEIRPSTSRNVSDESVEPVRTNNVTDGKLQGRPLPARERITLEHNSLVVYSFPHYANIAQAKRQIKSGERILDLMLDGEIGAEKGNDDRDYVITDILAIDKFAALIIWEGFQFPTWQIKDIVKTGKVRREYNQRVELLDCIMKDICRNESLQSMRDHYPNMMINQTMDYHEYDQRPGVVYLAGLRKRERQINDFLDHRFGVSNVGSTLTIEDWTDFESSSIPTFEYVFDSTLTDDAAKIEQRLQSNATGCPCTGRCTSDKHLAPQCCAHVAPTKIAFITKDILGNVEKPADDSDDDDDNDEASIEQSPDYVDVNECGDACFCANLCIQRVVQKGVRLRLVVFRHHEKGWTLRTGVDIPTGRFISEYNGLMMTLEQATQKDRTYQMGLDVMTTDGKVETLVIDSQHKGNESRFLSLSCEPNVFSNRVHFEISGRPKRHIGLFAARDIKAGEELTFDYYPNMKDPVKFHKANLFGCKCGSEKCREKKYQEMQKNKKKVLNNK</sequence>
<dbReference type="PROSITE" id="PS50280">
    <property type="entry name" value="SET"/>
    <property type="match status" value="1"/>
</dbReference>
<dbReference type="GO" id="GO:0032259">
    <property type="term" value="P:methylation"/>
    <property type="evidence" value="ECO:0007669"/>
    <property type="project" value="UniProtKB-KW"/>
</dbReference>
<evidence type="ECO:0000256" key="2">
    <source>
        <dbReference type="ARBA" id="ARBA00022454"/>
    </source>
</evidence>
<evidence type="ECO:0000313" key="10">
    <source>
        <dbReference type="EMBL" id="GMT06960.1"/>
    </source>
</evidence>
<dbReference type="PANTHER" id="PTHR46223">
    <property type="entry name" value="HISTONE-LYSINE N-METHYLTRANSFERASE SUV39H"/>
    <property type="match status" value="1"/>
</dbReference>
<feature type="compositionally biased region" description="Acidic residues" evidence="8">
    <location>
        <begin position="75"/>
        <end position="85"/>
    </location>
</feature>
<dbReference type="GO" id="GO:0005694">
    <property type="term" value="C:chromosome"/>
    <property type="evidence" value="ECO:0007669"/>
    <property type="project" value="UniProtKB-SubCell"/>
</dbReference>
<protein>
    <recommendedName>
        <fullName evidence="9">SET domain-containing protein</fullName>
    </recommendedName>
</protein>
<dbReference type="PANTHER" id="PTHR46223:SF3">
    <property type="entry name" value="HISTONE-LYSINE N-METHYLTRANSFERASE SET-23"/>
    <property type="match status" value="1"/>
</dbReference>
<evidence type="ECO:0000256" key="3">
    <source>
        <dbReference type="ARBA" id="ARBA00022603"/>
    </source>
</evidence>
<keyword evidence="3" id="KW-0489">Methyltransferase</keyword>
<evidence type="ECO:0000259" key="9">
    <source>
        <dbReference type="PROSITE" id="PS50280"/>
    </source>
</evidence>
<keyword evidence="11" id="KW-1185">Reference proteome</keyword>
<evidence type="ECO:0000256" key="5">
    <source>
        <dbReference type="ARBA" id="ARBA00022691"/>
    </source>
</evidence>
<comment type="subcellular location">
    <subcellularLocation>
        <location evidence="1">Chromosome</location>
    </subcellularLocation>
</comment>
<evidence type="ECO:0000256" key="7">
    <source>
        <dbReference type="ARBA" id="ARBA00022833"/>
    </source>
</evidence>
<keyword evidence="6" id="KW-0479">Metal-binding</keyword>
<dbReference type="SMART" id="SM00317">
    <property type="entry name" value="SET"/>
    <property type="match status" value="1"/>
</dbReference>
<evidence type="ECO:0000256" key="4">
    <source>
        <dbReference type="ARBA" id="ARBA00022679"/>
    </source>
</evidence>
<name>A0AAV5UM69_9BILA</name>
<dbReference type="GO" id="GO:0008168">
    <property type="term" value="F:methyltransferase activity"/>
    <property type="evidence" value="ECO:0007669"/>
    <property type="project" value="UniProtKB-KW"/>
</dbReference>
<keyword evidence="4" id="KW-0808">Transferase</keyword>
<feature type="compositionally biased region" description="Basic and acidic residues" evidence="8">
    <location>
        <begin position="39"/>
        <end position="53"/>
    </location>
</feature>
<feature type="compositionally biased region" description="Acidic residues" evidence="8">
    <location>
        <begin position="378"/>
        <end position="389"/>
    </location>
</feature>
<dbReference type="Gene3D" id="2.170.270.10">
    <property type="entry name" value="SET domain"/>
    <property type="match status" value="1"/>
</dbReference>
<evidence type="ECO:0000256" key="1">
    <source>
        <dbReference type="ARBA" id="ARBA00004286"/>
    </source>
</evidence>
<feature type="region of interest" description="Disordered" evidence="8">
    <location>
        <begin position="24"/>
        <end position="117"/>
    </location>
</feature>
<dbReference type="Pfam" id="PF00856">
    <property type="entry name" value="SET"/>
    <property type="match status" value="1"/>
</dbReference>
<dbReference type="SUPFAM" id="SSF82199">
    <property type="entry name" value="SET domain"/>
    <property type="match status" value="1"/>
</dbReference>
<gene>
    <name evidence="10" type="ORF">PENTCL1PPCAC_29134</name>
</gene>
<dbReference type="InterPro" id="IPR046341">
    <property type="entry name" value="SET_dom_sf"/>
</dbReference>
<feature type="non-terminal residue" evidence="10">
    <location>
        <position position="1"/>
    </location>
</feature>
<dbReference type="InterPro" id="IPR001214">
    <property type="entry name" value="SET_dom"/>
</dbReference>
<dbReference type="GO" id="GO:0046872">
    <property type="term" value="F:metal ion binding"/>
    <property type="evidence" value="ECO:0007669"/>
    <property type="project" value="UniProtKB-KW"/>
</dbReference>
<reference evidence="10" key="1">
    <citation type="submission" date="2023-10" db="EMBL/GenBank/DDBJ databases">
        <title>Genome assembly of Pristionchus species.</title>
        <authorList>
            <person name="Yoshida K."/>
            <person name="Sommer R.J."/>
        </authorList>
    </citation>
    <scope>NUCLEOTIDE SEQUENCE</scope>
    <source>
        <strain evidence="10">RS0144</strain>
    </source>
</reference>
<comment type="caution">
    <text evidence="10">The sequence shown here is derived from an EMBL/GenBank/DDBJ whole genome shotgun (WGS) entry which is preliminary data.</text>
</comment>
<organism evidence="10 11">
    <name type="scientific">Pristionchus entomophagus</name>
    <dbReference type="NCBI Taxonomy" id="358040"/>
    <lineage>
        <taxon>Eukaryota</taxon>
        <taxon>Metazoa</taxon>
        <taxon>Ecdysozoa</taxon>
        <taxon>Nematoda</taxon>
        <taxon>Chromadorea</taxon>
        <taxon>Rhabditida</taxon>
        <taxon>Rhabditina</taxon>
        <taxon>Diplogasteromorpha</taxon>
        <taxon>Diplogasteroidea</taxon>
        <taxon>Neodiplogasteridae</taxon>
        <taxon>Pristionchus</taxon>
    </lineage>
</organism>
<evidence type="ECO:0000256" key="6">
    <source>
        <dbReference type="ARBA" id="ARBA00022723"/>
    </source>
</evidence>
<keyword evidence="5" id="KW-0949">S-adenosyl-L-methionine</keyword>
<dbReference type="InterPro" id="IPR050973">
    <property type="entry name" value="H3K9_Histone-Lys_N-MTase"/>
</dbReference>